<dbReference type="PANTHER" id="PTHR43763">
    <property type="entry name" value="XAA-PRO AMINOPEPTIDASE 1"/>
    <property type="match status" value="1"/>
</dbReference>
<dbReference type="InterPro" id="IPR032416">
    <property type="entry name" value="Peptidase_M24_C"/>
</dbReference>
<dbReference type="MEROPS" id="M24.009"/>
<name>Q0G3D8_9HYPH</name>
<sequence>MARLRERLETLGVDGFVVPRADRHQNEYIPERDARLKWLTGFTGSAGTAVVLADRAAVLSDGRYTIQLREQIDLEVFDPVNSVETSLDDYLKTNAKGLAIGIDPWLTTIAGAERLKGVMEADGGRLVTLDANPIDELWSYKPAASQAPVVLHPIEFAGKSAADKISEVAEAVCKADCDLTVLTDPASVSWLFNIRGKDVEHTPLVLSFATVSKEGHAVLFVDPGKLDDGTRRVLETVAAIEAYDDFSNRLRALSAGAKIGLDRGLAAAAIGEIVGVAGGTVVKLEDPVKALRSRKNEAEIAGTRAAHRRDGAAMAAFLAWLDRQAPGSVTEIEAAKALEDSRRRFGEEDGQPLQDISFDTISGSGPHGAIVHYRVTTGSDRSLQAGELFLVDSGGQYRDGTTDITRTIPIGGPSGEMRRMFTLVLKGMIGISLARFPKGSRGVDIDVLARAALWKAGADYAHGTGHGVGAFLAVHEGPQSISRRGMVALEPGMIVSNEPGYYKEGAYGIRIENLVLVTPEAEIAGGDKPMLGFETLTLCPIDRRLIDPSLLVPEERAWLDAYHARVREEIAPFLDPDDAAWLAEATARLISESD</sequence>
<dbReference type="Pfam" id="PF16189">
    <property type="entry name" value="Creatinase_N_2"/>
    <property type="match status" value="1"/>
</dbReference>
<keyword evidence="3" id="KW-0378">Hydrolase</keyword>
<dbReference type="PANTHER" id="PTHR43763:SF6">
    <property type="entry name" value="XAA-PRO AMINOPEPTIDASE 1"/>
    <property type="match status" value="1"/>
</dbReference>
<evidence type="ECO:0000259" key="5">
    <source>
        <dbReference type="Pfam" id="PF01321"/>
    </source>
</evidence>
<evidence type="ECO:0000259" key="6">
    <source>
        <dbReference type="Pfam" id="PF16188"/>
    </source>
</evidence>
<keyword evidence="8" id="KW-1185">Reference proteome</keyword>
<dbReference type="HOGENOM" id="CLU_011781_2_1_5"/>
<evidence type="ECO:0000313" key="8">
    <source>
        <dbReference type="Proteomes" id="UP000004310"/>
    </source>
</evidence>
<dbReference type="SUPFAM" id="SSF53092">
    <property type="entry name" value="Creatinase/prolidase N-terminal domain"/>
    <property type="match status" value="1"/>
</dbReference>
<dbReference type="Pfam" id="PF01321">
    <property type="entry name" value="Creatinase_N"/>
    <property type="match status" value="1"/>
</dbReference>
<comment type="caution">
    <text evidence="7">The sequence shown here is derived from an EMBL/GenBank/DDBJ whole genome shotgun (WGS) entry which is preliminary data.</text>
</comment>
<accession>Q0G3D8</accession>
<dbReference type="InterPro" id="IPR050422">
    <property type="entry name" value="X-Pro_aminopeptidase_P"/>
</dbReference>
<proteinExistence type="inferred from homology"/>
<keyword evidence="7" id="KW-0645">Protease</keyword>
<keyword evidence="7" id="KW-0031">Aminopeptidase</keyword>
<comment type="similarity">
    <text evidence="1">Belongs to the peptidase M24B family.</text>
</comment>
<gene>
    <name evidence="7" type="ORF">FP2506_15709</name>
</gene>
<dbReference type="InterPro" id="IPR033740">
    <property type="entry name" value="Pept_M24B"/>
</dbReference>
<evidence type="ECO:0000256" key="3">
    <source>
        <dbReference type="ARBA" id="ARBA00022801"/>
    </source>
</evidence>
<feature type="domain" description="Creatinase N-terminal" evidence="5">
    <location>
        <begin position="2"/>
        <end position="121"/>
    </location>
</feature>
<organism evidence="7 8">
    <name type="scientific">Fulvimarina pelagi HTCC2506</name>
    <dbReference type="NCBI Taxonomy" id="314231"/>
    <lineage>
        <taxon>Bacteria</taxon>
        <taxon>Pseudomonadati</taxon>
        <taxon>Pseudomonadota</taxon>
        <taxon>Alphaproteobacteria</taxon>
        <taxon>Hyphomicrobiales</taxon>
        <taxon>Aurantimonadaceae</taxon>
        <taxon>Fulvimarina</taxon>
    </lineage>
</organism>
<feature type="domain" description="Peptidase M24" evidence="4">
    <location>
        <begin position="303"/>
        <end position="518"/>
    </location>
</feature>
<dbReference type="GO" id="GO:0005737">
    <property type="term" value="C:cytoplasm"/>
    <property type="evidence" value="ECO:0007669"/>
    <property type="project" value="UniProtKB-ARBA"/>
</dbReference>
<dbReference type="CDD" id="cd01085">
    <property type="entry name" value="APP"/>
    <property type="match status" value="1"/>
</dbReference>
<keyword evidence="2" id="KW-0479">Metal-binding</keyword>
<dbReference type="Gene3D" id="3.90.230.10">
    <property type="entry name" value="Creatinase/methionine aminopeptidase superfamily"/>
    <property type="match status" value="1"/>
</dbReference>
<protein>
    <submittedName>
        <fullName evidence="7">Aminopeptidase P</fullName>
    </submittedName>
</protein>
<dbReference type="GO" id="GO:0046872">
    <property type="term" value="F:metal ion binding"/>
    <property type="evidence" value="ECO:0007669"/>
    <property type="project" value="UniProtKB-KW"/>
</dbReference>
<dbReference type="GO" id="GO:0070006">
    <property type="term" value="F:metalloaminopeptidase activity"/>
    <property type="evidence" value="ECO:0007669"/>
    <property type="project" value="InterPro"/>
</dbReference>
<dbReference type="Pfam" id="PF16188">
    <property type="entry name" value="Peptidase_M24_C"/>
    <property type="match status" value="1"/>
</dbReference>
<evidence type="ECO:0000259" key="4">
    <source>
        <dbReference type="Pfam" id="PF00557"/>
    </source>
</evidence>
<dbReference type="AlphaFoldDB" id="Q0G3D8"/>
<feature type="domain" description="Peptidase M24 C-terminal" evidence="6">
    <location>
        <begin position="529"/>
        <end position="588"/>
    </location>
</feature>
<dbReference type="Gene3D" id="3.40.350.10">
    <property type="entry name" value="Creatinase/prolidase N-terminal domain"/>
    <property type="match status" value="2"/>
</dbReference>
<dbReference type="Proteomes" id="UP000004310">
    <property type="component" value="Unassembled WGS sequence"/>
</dbReference>
<reference evidence="7 8" key="1">
    <citation type="journal article" date="2010" name="J. Bacteriol.">
        <title>Genome sequence of Fulvimarina pelagi HTCC2506T, a Mn(II)-oxidizing alphaproteobacterium possessing an aerobic anoxygenic photosynthetic gene cluster and Xanthorhodopsin.</title>
        <authorList>
            <person name="Kang I."/>
            <person name="Oh H.M."/>
            <person name="Lim S.I."/>
            <person name="Ferriera S."/>
            <person name="Giovannoni S.J."/>
            <person name="Cho J.C."/>
        </authorList>
    </citation>
    <scope>NUCLEOTIDE SEQUENCE [LARGE SCALE GENOMIC DNA]</scope>
    <source>
        <strain evidence="7 8">HTCC2506</strain>
    </source>
</reference>
<dbReference type="InterPro" id="IPR000587">
    <property type="entry name" value="Creatinase_N"/>
</dbReference>
<dbReference type="InterPro" id="IPR036005">
    <property type="entry name" value="Creatinase/aminopeptidase-like"/>
</dbReference>
<dbReference type="eggNOG" id="COG0006">
    <property type="taxonomic scope" value="Bacteria"/>
</dbReference>
<dbReference type="EMBL" id="AATP01000002">
    <property type="protein sequence ID" value="EAU41893.1"/>
    <property type="molecule type" value="Genomic_DNA"/>
</dbReference>
<dbReference type="STRING" id="217511.GCA_001463845_02752"/>
<dbReference type="FunFam" id="3.90.230.10:FF:000009">
    <property type="entry name" value="xaa-Pro aminopeptidase 2"/>
    <property type="match status" value="1"/>
</dbReference>
<dbReference type="Pfam" id="PF00557">
    <property type="entry name" value="Peptidase_M24"/>
    <property type="match status" value="1"/>
</dbReference>
<dbReference type="InterPro" id="IPR029149">
    <property type="entry name" value="Creatin/AminoP/Spt16_N"/>
</dbReference>
<dbReference type="InterPro" id="IPR000994">
    <property type="entry name" value="Pept_M24"/>
</dbReference>
<dbReference type="SUPFAM" id="SSF55920">
    <property type="entry name" value="Creatinase/aminopeptidase"/>
    <property type="match status" value="1"/>
</dbReference>
<evidence type="ECO:0000256" key="2">
    <source>
        <dbReference type="ARBA" id="ARBA00022723"/>
    </source>
</evidence>
<evidence type="ECO:0000313" key="7">
    <source>
        <dbReference type="EMBL" id="EAU41893.1"/>
    </source>
</evidence>
<evidence type="ECO:0000256" key="1">
    <source>
        <dbReference type="ARBA" id="ARBA00008766"/>
    </source>
</evidence>